<evidence type="ECO:0000313" key="1">
    <source>
        <dbReference type="EMBL" id="UOQ51931.1"/>
    </source>
</evidence>
<organism evidence="1 2">
    <name type="scientific">Hymenobacter cellulosivorans</name>
    <dbReference type="NCBI Taxonomy" id="2932249"/>
    <lineage>
        <taxon>Bacteria</taxon>
        <taxon>Pseudomonadati</taxon>
        <taxon>Bacteroidota</taxon>
        <taxon>Cytophagia</taxon>
        <taxon>Cytophagales</taxon>
        <taxon>Hymenobacteraceae</taxon>
        <taxon>Hymenobacter</taxon>
    </lineage>
</organism>
<dbReference type="EMBL" id="CP095049">
    <property type="protein sequence ID" value="UOQ51931.1"/>
    <property type="molecule type" value="Genomic_DNA"/>
</dbReference>
<name>A0ABY4F6T6_9BACT</name>
<reference evidence="1 2" key="1">
    <citation type="submission" date="2022-04" db="EMBL/GenBank/DDBJ databases">
        <title>Hymenobacter sp. isolated from the air.</title>
        <authorList>
            <person name="Won M."/>
            <person name="Lee C.-M."/>
            <person name="Woen H.-Y."/>
            <person name="Kwon S.-W."/>
        </authorList>
    </citation>
    <scope>NUCLEOTIDE SEQUENCE [LARGE SCALE GENOMIC DNA]</scope>
    <source>
        <strain evidence="2">5116 S-27</strain>
    </source>
</reference>
<accession>A0ABY4F6T6</accession>
<gene>
    <name evidence="1" type="ORF">MUN80_19475</name>
</gene>
<keyword evidence="2" id="KW-1185">Reference proteome</keyword>
<dbReference type="Proteomes" id="UP000831785">
    <property type="component" value="Chromosome"/>
</dbReference>
<proteinExistence type="predicted"/>
<evidence type="ECO:0000313" key="2">
    <source>
        <dbReference type="Proteomes" id="UP000831785"/>
    </source>
</evidence>
<sequence>MAEALVAPAPVAPVAPPISTATKPTNENELMAPSAASLLALAEPGKKIRRIVIFYHDGTFADYQPE</sequence>
<dbReference type="RefSeq" id="WP_244715439.1">
    <property type="nucleotide sequence ID" value="NZ_CP095049.1"/>
</dbReference>
<protein>
    <submittedName>
        <fullName evidence="1">Uncharacterized protein</fullName>
    </submittedName>
</protein>